<name>A0A401HBQ9_AERPX</name>
<keyword evidence="4" id="KW-0201">Cytochrome c-type biogenesis</keyword>
<evidence type="ECO:0000256" key="1">
    <source>
        <dbReference type="ARBA" id="ARBA00004141"/>
    </source>
</evidence>
<dbReference type="GO" id="GO:0015232">
    <property type="term" value="F:heme transmembrane transporter activity"/>
    <property type="evidence" value="ECO:0007669"/>
    <property type="project" value="InterPro"/>
</dbReference>
<dbReference type="OrthoDB" id="148358at2157"/>
<dbReference type="InterPro" id="IPR045062">
    <property type="entry name" value="Cyt_c_biogenesis_CcsA/CcmC"/>
</dbReference>
<feature type="transmembrane region" description="Helical" evidence="7">
    <location>
        <begin position="9"/>
        <end position="31"/>
    </location>
</feature>
<dbReference type="InterPro" id="IPR002541">
    <property type="entry name" value="Cyt_c_assembly"/>
</dbReference>
<evidence type="ECO:0000256" key="6">
    <source>
        <dbReference type="ARBA" id="ARBA00023136"/>
    </source>
</evidence>
<dbReference type="GO" id="GO:0005886">
    <property type="term" value="C:plasma membrane"/>
    <property type="evidence" value="ECO:0007669"/>
    <property type="project" value="TreeGrafter"/>
</dbReference>
<organism evidence="9 10">
    <name type="scientific">Aeropyrum pernix</name>
    <dbReference type="NCBI Taxonomy" id="56636"/>
    <lineage>
        <taxon>Archaea</taxon>
        <taxon>Thermoproteota</taxon>
        <taxon>Thermoprotei</taxon>
        <taxon>Desulfurococcales</taxon>
        <taxon>Desulfurococcaceae</taxon>
        <taxon>Aeropyrum</taxon>
    </lineage>
</organism>
<proteinExistence type="inferred from homology"/>
<dbReference type="PANTHER" id="PTHR30071">
    <property type="entry name" value="HEME EXPORTER PROTEIN C"/>
    <property type="match status" value="1"/>
</dbReference>
<feature type="transmembrane region" description="Helical" evidence="7">
    <location>
        <begin position="321"/>
        <end position="341"/>
    </location>
</feature>
<keyword evidence="5 7" id="KW-1133">Transmembrane helix</keyword>
<feature type="transmembrane region" description="Helical" evidence="7">
    <location>
        <begin position="51"/>
        <end position="76"/>
    </location>
</feature>
<comment type="similarity">
    <text evidence="2">Belongs to the CcmC/CycZ/HelC family.</text>
</comment>
<evidence type="ECO:0000256" key="5">
    <source>
        <dbReference type="ARBA" id="ARBA00022989"/>
    </source>
</evidence>
<feature type="transmembrane region" description="Helical" evidence="7">
    <location>
        <begin position="120"/>
        <end position="138"/>
    </location>
</feature>
<dbReference type="Pfam" id="PF01578">
    <property type="entry name" value="Cytochrom_C_asm"/>
    <property type="match status" value="1"/>
</dbReference>
<comment type="caution">
    <text evidence="9">The sequence shown here is derived from an EMBL/GenBank/DDBJ whole genome shotgun (WGS) entry which is preliminary data.</text>
</comment>
<dbReference type="AlphaFoldDB" id="A0A401HBQ9"/>
<dbReference type="PRINTS" id="PR01386">
    <property type="entry name" value="CCMCBIOGNSIS"/>
</dbReference>
<dbReference type="PANTHER" id="PTHR30071:SF1">
    <property type="entry name" value="CYTOCHROME B_B6 PROTEIN-RELATED"/>
    <property type="match status" value="1"/>
</dbReference>
<feature type="transmembrane region" description="Helical" evidence="7">
    <location>
        <begin position="224"/>
        <end position="244"/>
    </location>
</feature>
<dbReference type="Proteomes" id="UP000291213">
    <property type="component" value="Unassembled WGS sequence"/>
</dbReference>
<dbReference type="GO" id="GO:0017004">
    <property type="term" value="P:cytochrome complex assembly"/>
    <property type="evidence" value="ECO:0007669"/>
    <property type="project" value="UniProtKB-KW"/>
</dbReference>
<dbReference type="GO" id="GO:0020037">
    <property type="term" value="F:heme binding"/>
    <property type="evidence" value="ECO:0007669"/>
    <property type="project" value="InterPro"/>
</dbReference>
<evidence type="ECO:0000256" key="2">
    <source>
        <dbReference type="ARBA" id="ARBA00005840"/>
    </source>
</evidence>
<protein>
    <submittedName>
        <fullName evidence="9">Heme exporter protein C</fullName>
    </submittedName>
</protein>
<dbReference type="RefSeq" id="WP_131160786.1">
    <property type="nucleotide sequence ID" value="NZ_BDMD01000141.1"/>
</dbReference>
<keyword evidence="6 7" id="KW-0472">Membrane</keyword>
<evidence type="ECO:0000259" key="8">
    <source>
        <dbReference type="Pfam" id="PF01578"/>
    </source>
</evidence>
<accession>A0A401HBQ9</accession>
<gene>
    <name evidence="9" type="ORF">apy_16110</name>
</gene>
<feature type="transmembrane region" description="Helical" evidence="7">
    <location>
        <begin position="150"/>
        <end position="173"/>
    </location>
</feature>
<feature type="domain" description="Cytochrome c assembly protein" evidence="8">
    <location>
        <begin position="23"/>
        <end position="176"/>
    </location>
</feature>
<evidence type="ECO:0000256" key="7">
    <source>
        <dbReference type="SAM" id="Phobius"/>
    </source>
</evidence>
<dbReference type="EMBL" id="BDMD01000141">
    <property type="protein sequence ID" value="GBF09886.1"/>
    <property type="molecule type" value="Genomic_DNA"/>
</dbReference>
<dbReference type="InterPro" id="IPR003557">
    <property type="entry name" value="Cyt_c_biogenesis_CcmC"/>
</dbReference>
<comment type="subcellular location">
    <subcellularLocation>
        <location evidence="1">Membrane</location>
        <topology evidence="1">Multi-pass membrane protein</topology>
    </subcellularLocation>
</comment>
<reference evidence="9 10" key="1">
    <citation type="submission" date="2017-02" db="EMBL/GenBank/DDBJ databases">
        <title>isolation and characterization of a novel temperate virus Aeropyrum globular virus 1 infecting hyperthermophilic archaeon Aeropyrum.</title>
        <authorList>
            <person name="Yumiya M."/>
            <person name="Yoshida T."/>
            <person name="Sako Y."/>
        </authorList>
    </citation>
    <scope>NUCLEOTIDE SEQUENCE [LARGE SCALE GENOMIC DNA]</scope>
    <source>
        <strain evidence="9 10">YK1-12-2013</strain>
    </source>
</reference>
<evidence type="ECO:0000256" key="4">
    <source>
        <dbReference type="ARBA" id="ARBA00022748"/>
    </source>
</evidence>
<feature type="transmembrane region" description="Helical" evidence="7">
    <location>
        <begin position="193"/>
        <end position="212"/>
    </location>
</feature>
<keyword evidence="3 7" id="KW-0812">Transmembrane</keyword>
<feature type="transmembrane region" description="Helical" evidence="7">
    <location>
        <begin position="85"/>
        <end position="108"/>
    </location>
</feature>
<evidence type="ECO:0000313" key="9">
    <source>
        <dbReference type="EMBL" id="GBF09886.1"/>
    </source>
</evidence>
<sequence length="348" mass="37529">MARVARLRYFIPYIAIGIIIADLVTVLYTVYEGPFPAVVPLGSPLAYRNIYIHPPAAFTTYIIFGLAGLASTLYLWRRDVRFSRLALYAAGLGVIYGFTTLATGIAWASESWGAPWSWDPKQTAVLLMLLAYLGYFPLRSSIGDPERRELVSSVYLVASLSLVILSILANRVLESLHPTGEAVRDFASDFQAGWMFGARMILAIGTGLSIIVLSYMKTGLPRPLLTLVAITALLSLASAVYMAAPLLEGEYYRVVNAEVGNNGLVYSVTVAKSDGSEETIIFDPPVESPVKPATTADGRPTLTGHIIVLSGDGSLRVLPHWSTPLSLALYTIAVLAGVEIARRSGKSG</sequence>
<evidence type="ECO:0000256" key="3">
    <source>
        <dbReference type="ARBA" id="ARBA00022692"/>
    </source>
</evidence>
<evidence type="ECO:0000313" key="10">
    <source>
        <dbReference type="Proteomes" id="UP000291213"/>
    </source>
</evidence>